<evidence type="ECO:0000313" key="1">
    <source>
        <dbReference type="EMBL" id="EPX78295.1"/>
    </source>
</evidence>
<dbReference type="AlphaFoldDB" id="S9RJK1"/>
<comment type="caution">
    <text evidence="1">The sequence shown here is derived from an EMBL/GenBank/DDBJ whole genome shotgun (WGS) entry which is preliminary data.</text>
</comment>
<evidence type="ECO:0000313" key="2">
    <source>
        <dbReference type="Proteomes" id="UP000015351"/>
    </source>
</evidence>
<accession>S9RJK1</accession>
<name>S9RJK1_9RHOB</name>
<dbReference type="InterPro" id="IPR029062">
    <property type="entry name" value="Class_I_gatase-like"/>
</dbReference>
<dbReference type="eggNOG" id="COG4977">
    <property type="taxonomic scope" value="Bacteria"/>
</dbReference>
<dbReference type="RefSeq" id="WP_021101453.1">
    <property type="nucleotide sequence ID" value="NZ_KE557311.1"/>
</dbReference>
<reference evidence="2" key="1">
    <citation type="journal article" date="2013" name="Stand. Genomic Sci.">
        <title>Genome sequence of the Litoreibacter arenae type strain (DSM 19593(T)), a member of the Roseobacter clade isolated from sea sand.</title>
        <authorList>
            <person name="Riedel T."/>
            <person name="Fiebig A."/>
            <person name="Petersen J."/>
            <person name="Gronow S."/>
            <person name="Kyrpides N.C."/>
            <person name="Goker M."/>
            <person name="Klenk H.P."/>
        </authorList>
    </citation>
    <scope>NUCLEOTIDE SEQUENCE [LARGE SCALE GENOMIC DNA]</scope>
    <source>
        <strain evidence="2">DSM 19593</strain>
    </source>
</reference>
<proteinExistence type="predicted"/>
<keyword evidence="2" id="KW-1185">Reference proteome</keyword>
<dbReference type="Gene3D" id="3.40.50.880">
    <property type="match status" value="1"/>
</dbReference>
<sequence length="139" mass="14473">MPLVAVQVSNVGSDCAALAGSLAIVMSNSDPDPGLGPEVVPEGAFFFPVEGFKAPLDLGFLLLPRFTLLAFGAALDPLCIANQLAQKPLCRWTVFSEDGHAVRYSSGMDVSVHASLNALPKRSAFAGLLGKSGGMLRLT</sequence>
<dbReference type="EMBL" id="AONI01000013">
    <property type="protein sequence ID" value="EPX78295.1"/>
    <property type="molecule type" value="Genomic_DNA"/>
</dbReference>
<dbReference type="OrthoDB" id="9793400at2"/>
<protein>
    <submittedName>
        <fullName evidence="1">Transcriptional regulator, AraC family protein</fullName>
    </submittedName>
</protein>
<organism evidence="1 2">
    <name type="scientific">Litoreibacter arenae DSM 19593</name>
    <dbReference type="NCBI Taxonomy" id="1123360"/>
    <lineage>
        <taxon>Bacteria</taxon>
        <taxon>Pseudomonadati</taxon>
        <taxon>Pseudomonadota</taxon>
        <taxon>Alphaproteobacteria</taxon>
        <taxon>Rhodobacterales</taxon>
        <taxon>Roseobacteraceae</taxon>
        <taxon>Litoreibacter</taxon>
    </lineage>
</organism>
<dbReference type="STRING" id="1123360.thalar_02524"/>
<dbReference type="SUPFAM" id="SSF52317">
    <property type="entry name" value="Class I glutamine amidotransferase-like"/>
    <property type="match status" value="1"/>
</dbReference>
<gene>
    <name evidence="1" type="ORF">thalar_02524</name>
</gene>
<dbReference type="HOGENOM" id="CLU_1842698_0_0_5"/>
<dbReference type="Proteomes" id="UP000015351">
    <property type="component" value="Unassembled WGS sequence"/>
</dbReference>